<dbReference type="AlphaFoldDB" id="A0A6M8B8V7"/>
<dbReference type="EMBL" id="CP053661">
    <property type="protein sequence ID" value="QKD82582.1"/>
    <property type="molecule type" value="Genomic_DNA"/>
</dbReference>
<feature type="compositionally biased region" description="Polar residues" evidence="1">
    <location>
        <begin position="76"/>
        <end position="97"/>
    </location>
</feature>
<evidence type="ECO:0000313" key="4">
    <source>
        <dbReference type="Proteomes" id="UP000505210"/>
    </source>
</evidence>
<feature type="chain" id="PRO_5026966573" evidence="2">
    <location>
        <begin position="26"/>
        <end position="125"/>
    </location>
</feature>
<feature type="region of interest" description="Disordered" evidence="1">
    <location>
        <begin position="76"/>
        <end position="103"/>
    </location>
</feature>
<dbReference type="RefSeq" id="WP_172355501.1">
    <property type="nucleotide sequence ID" value="NZ_CP053661.1"/>
</dbReference>
<organism evidence="3 4">
    <name type="scientific">Thermoleptolyngbya sichuanensis A183</name>
    <dbReference type="NCBI Taxonomy" id="2737172"/>
    <lineage>
        <taxon>Bacteria</taxon>
        <taxon>Bacillati</taxon>
        <taxon>Cyanobacteriota</taxon>
        <taxon>Cyanophyceae</taxon>
        <taxon>Oculatellales</taxon>
        <taxon>Oculatellaceae</taxon>
        <taxon>Thermoleptolyngbya</taxon>
        <taxon>Thermoleptolyngbya sichuanensis</taxon>
    </lineage>
</organism>
<keyword evidence="2" id="KW-0732">Signal</keyword>
<accession>A0A6M8B8V7</accession>
<gene>
    <name evidence="3" type="ORF">HPC62_10660</name>
</gene>
<protein>
    <submittedName>
        <fullName evidence="3">Uncharacterized protein</fullName>
    </submittedName>
</protein>
<feature type="signal peptide" evidence="2">
    <location>
        <begin position="1"/>
        <end position="25"/>
    </location>
</feature>
<dbReference type="KEGG" id="theu:HPC62_10660"/>
<name>A0A6M8B8V7_9CYAN</name>
<dbReference type="Proteomes" id="UP000505210">
    <property type="component" value="Chromosome"/>
</dbReference>
<reference evidence="3 4" key="1">
    <citation type="submission" date="2020-05" db="EMBL/GenBank/DDBJ databases">
        <title>Complete genome sequence of of a novel Thermoleptolyngbya strain isolated from hot springs of Ganzi, Sichuan China.</title>
        <authorList>
            <person name="Tang J."/>
            <person name="Daroch M."/>
            <person name="Li L."/>
            <person name="Waleron K."/>
            <person name="Waleron M."/>
            <person name="Waleron M."/>
        </authorList>
    </citation>
    <scope>NUCLEOTIDE SEQUENCE [LARGE SCALE GENOMIC DNA]</scope>
    <source>
        <strain evidence="3 4">PKUAC-SCTA183</strain>
    </source>
</reference>
<evidence type="ECO:0000256" key="2">
    <source>
        <dbReference type="SAM" id="SignalP"/>
    </source>
</evidence>
<sequence>MKKTLITLAISLISLLGPLNMTATAQVVINGQLVQGQELALLEYLMGTRIPAGRYWLDQNGNWGYEGNPVIQGNIFASQYGNPQPSNSNRSGSSTHYDPSDGSYMIRGSNGCTIVSTPSGSISSC</sequence>
<proteinExistence type="predicted"/>
<evidence type="ECO:0000313" key="3">
    <source>
        <dbReference type="EMBL" id="QKD82582.1"/>
    </source>
</evidence>
<keyword evidence="4" id="KW-1185">Reference proteome</keyword>
<evidence type="ECO:0000256" key="1">
    <source>
        <dbReference type="SAM" id="MobiDB-lite"/>
    </source>
</evidence>